<feature type="region of interest" description="Disordered" evidence="1">
    <location>
        <begin position="1"/>
        <end position="31"/>
    </location>
</feature>
<feature type="compositionally biased region" description="Acidic residues" evidence="1">
    <location>
        <begin position="710"/>
        <end position="720"/>
    </location>
</feature>
<feature type="region of interest" description="Disordered" evidence="1">
    <location>
        <begin position="337"/>
        <end position="356"/>
    </location>
</feature>
<proteinExistence type="predicted"/>
<keyword evidence="3" id="KW-1185">Reference proteome</keyword>
<gene>
    <name evidence="2" type="ORF">M441DRAFT_28690</name>
</gene>
<dbReference type="STRING" id="1042311.A0A2T3Z4A5"/>
<feature type="compositionally biased region" description="Polar residues" evidence="1">
    <location>
        <begin position="662"/>
        <end position="675"/>
    </location>
</feature>
<dbReference type="EMBL" id="KZ679264">
    <property type="protein sequence ID" value="PTB39580.1"/>
    <property type="molecule type" value="Genomic_DNA"/>
</dbReference>
<dbReference type="OrthoDB" id="37886at2759"/>
<feature type="compositionally biased region" description="Basic and acidic residues" evidence="1">
    <location>
        <begin position="144"/>
        <end position="159"/>
    </location>
</feature>
<feature type="region of interest" description="Disordered" evidence="1">
    <location>
        <begin position="622"/>
        <end position="645"/>
    </location>
</feature>
<feature type="region of interest" description="Disordered" evidence="1">
    <location>
        <begin position="660"/>
        <end position="720"/>
    </location>
</feature>
<reference evidence="2 3" key="1">
    <citation type="submission" date="2016-07" db="EMBL/GenBank/DDBJ databases">
        <title>Multiple horizontal gene transfer events from other fungi enriched the ability of initially mycotrophic Trichoderma (Ascomycota) to feed on dead plant biomass.</title>
        <authorList>
            <consortium name="DOE Joint Genome Institute"/>
            <person name="Aerts A."/>
            <person name="Atanasova L."/>
            <person name="Chenthamara K."/>
            <person name="Zhang J."/>
            <person name="Grujic M."/>
            <person name="Henrissat B."/>
            <person name="Kuo A."/>
            <person name="Salamov A."/>
            <person name="Lipzen A."/>
            <person name="Labutti K."/>
            <person name="Barry K."/>
            <person name="Miao Y."/>
            <person name="Rahimi M.J."/>
            <person name="Shen Q."/>
            <person name="Grigoriev I.V."/>
            <person name="Kubicek C.P."/>
            <person name="Druzhinina I.S."/>
        </authorList>
    </citation>
    <scope>NUCLEOTIDE SEQUENCE [LARGE SCALE GENOMIC DNA]</scope>
    <source>
        <strain evidence="2 3">CBS 433.97</strain>
    </source>
</reference>
<dbReference type="AlphaFoldDB" id="A0A2T3Z4A5"/>
<accession>A0A2T3Z4A5</accession>
<feature type="compositionally biased region" description="Polar residues" evidence="1">
    <location>
        <begin position="52"/>
        <end position="62"/>
    </location>
</feature>
<feature type="compositionally biased region" description="Polar residues" evidence="1">
    <location>
        <begin position="90"/>
        <end position="110"/>
    </location>
</feature>
<dbReference type="Proteomes" id="UP000240493">
    <property type="component" value="Unassembled WGS sequence"/>
</dbReference>
<evidence type="ECO:0000313" key="3">
    <source>
        <dbReference type="Proteomes" id="UP000240493"/>
    </source>
</evidence>
<feature type="compositionally biased region" description="Polar residues" evidence="1">
    <location>
        <begin position="688"/>
        <end position="709"/>
    </location>
</feature>
<name>A0A2T3Z4A5_TRIA4</name>
<evidence type="ECO:0000256" key="1">
    <source>
        <dbReference type="SAM" id="MobiDB-lite"/>
    </source>
</evidence>
<feature type="compositionally biased region" description="Polar residues" evidence="1">
    <location>
        <begin position="125"/>
        <end position="139"/>
    </location>
</feature>
<feature type="region of interest" description="Disordered" evidence="1">
    <location>
        <begin position="43"/>
        <end position="178"/>
    </location>
</feature>
<evidence type="ECO:0000313" key="2">
    <source>
        <dbReference type="EMBL" id="PTB39580.1"/>
    </source>
</evidence>
<sequence length="720" mass="76989">MAATPPPIISDLPQSPSRSLGAPHINKAREDTASTTLAAAVQMAGLSPPATSPASRQPSIAGSNVIGRSPPATTPGASSFGGATRLSPEDASTQRFVRSASVSTSASNGLVDNVTERSGSVPHSHYSQPQYGVSPQPSVASVPGHDHGVEMPYQRRHENQNGPQESPMPPKANQNQENPSSYTALWELMRKTDPSVVRQVVRENWQKCLTGSDYHSTFVMNATITCSSPAALSRALFDSGNRIVKTSGREIAKQFGSEDLDHVADLFGPKLSAQFQDRVMAARLETIGAQDLINALARAERLGYHVNDIVQKKPGPGGETVIPSMSAVPPMPPHRVGAPPPAMTPYQAQRPPQQPQPYGSQILKTNRMSHQAAQVSSQTPKRFTPGLPSWVVQCRLCNRPCSSEDALVYHMKKARCNTPKSHGNIDVDTCVHCGCHFESPGGLSYHSKSDVCGKHDEENKAQMIAILQQRAWSQPIGSHGVTPPGVTSGHAANAVHTPAWKQKAVGSSLTPSPSGNDPYAKLTPADRIKFEAEMKGVDDHYIALMKEASEKLPPGQREEELAKLKNRYNTKQSNTRKKYGIRLRERRANADVDRSWNTSAAKRARVDNGPAGPVQPVPINRQAEIVQPSFPSVKESPRMRVPLSKMGGLSASSATAELVDPTASSAPANGQSTAPATAALGLGRSPHGTLQGTASEPMQIDNNESSTGTDSDDVDIPARI</sequence>
<protein>
    <submittedName>
        <fullName evidence="2">Uncharacterized protein</fullName>
    </submittedName>
</protein>
<organism evidence="2 3">
    <name type="scientific">Trichoderma asperellum (strain ATCC 204424 / CBS 433.97 / NBRC 101777)</name>
    <dbReference type="NCBI Taxonomy" id="1042311"/>
    <lineage>
        <taxon>Eukaryota</taxon>
        <taxon>Fungi</taxon>
        <taxon>Dikarya</taxon>
        <taxon>Ascomycota</taxon>
        <taxon>Pezizomycotina</taxon>
        <taxon>Sordariomycetes</taxon>
        <taxon>Hypocreomycetidae</taxon>
        <taxon>Hypocreales</taxon>
        <taxon>Hypocreaceae</taxon>
        <taxon>Trichoderma</taxon>
    </lineage>
</organism>